<dbReference type="EMBL" id="CP000473">
    <property type="protein sequence ID" value="ABJ88685.1"/>
    <property type="molecule type" value="Genomic_DNA"/>
</dbReference>
<dbReference type="AlphaFoldDB" id="Q01NT5"/>
<sequence length="241" mass="26254" precursor="true">MNRKFVLLNLVLAGVVVFAGVKLRDEYRAEKAREAALRSAKIKPLPPPIFYPLANDPPVMPSGYKEVATKTLFHPSRDPNEPVEPPPAPPPPPPMPELPRYHGQMNIGDGPLAILVEHPGMQEKALKPGDTIGQFKLVDVNTNELTFEWSFNGETVRRTLGQLMDHTAAAAAEAPRQQNNAAAPAPPVVKSNLGAGEQTQFGFKTCLPDDSSPEGTVDHGFRKVVTQTPFGKSCRWDPVGR</sequence>
<gene>
    <name evidence="2" type="ordered locus">Acid_7787</name>
</gene>
<evidence type="ECO:0000313" key="2">
    <source>
        <dbReference type="EMBL" id="ABJ88685.1"/>
    </source>
</evidence>
<proteinExistence type="predicted"/>
<reference evidence="2" key="1">
    <citation type="submission" date="2006-10" db="EMBL/GenBank/DDBJ databases">
        <title>Complete sequence of Solibacter usitatus Ellin6076.</title>
        <authorList>
            <consortium name="US DOE Joint Genome Institute"/>
            <person name="Copeland A."/>
            <person name="Lucas S."/>
            <person name="Lapidus A."/>
            <person name="Barry K."/>
            <person name="Detter J.C."/>
            <person name="Glavina del Rio T."/>
            <person name="Hammon N."/>
            <person name="Israni S."/>
            <person name="Dalin E."/>
            <person name="Tice H."/>
            <person name="Pitluck S."/>
            <person name="Thompson L.S."/>
            <person name="Brettin T."/>
            <person name="Bruce D."/>
            <person name="Han C."/>
            <person name="Tapia R."/>
            <person name="Gilna P."/>
            <person name="Schmutz J."/>
            <person name="Larimer F."/>
            <person name="Land M."/>
            <person name="Hauser L."/>
            <person name="Kyrpides N."/>
            <person name="Mikhailova N."/>
            <person name="Janssen P.H."/>
            <person name="Kuske C.R."/>
            <person name="Richardson P."/>
        </authorList>
    </citation>
    <scope>NUCLEOTIDE SEQUENCE</scope>
    <source>
        <strain evidence="2">Ellin6076</strain>
    </source>
</reference>
<feature type="compositionally biased region" description="Pro residues" evidence="1">
    <location>
        <begin position="82"/>
        <end position="97"/>
    </location>
</feature>
<accession>Q01NT5</accession>
<feature type="region of interest" description="Disordered" evidence="1">
    <location>
        <begin position="73"/>
        <end position="97"/>
    </location>
</feature>
<dbReference type="OrthoDB" id="9852695at2"/>
<organism evidence="2">
    <name type="scientific">Solibacter usitatus (strain Ellin6076)</name>
    <dbReference type="NCBI Taxonomy" id="234267"/>
    <lineage>
        <taxon>Bacteria</taxon>
        <taxon>Pseudomonadati</taxon>
        <taxon>Acidobacteriota</taxon>
        <taxon>Terriglobia</taxon>
        <taxon>Bryobacterales</taxon>
        <taxon>Solibacteraceae</taxon>
        <taxon>Candidatus Solibacter</taxon>
    </lineage>
</organism>
<evidence type="ECO:0000256" key="1">
    <source>
        <dbReference type="SAM" id="MobiDB-lite"/>
    </source>
</evidence>
<dbReference type="STRING" id="234267.Acid_7787"/>
<dbReference type="KEGG" id="sus:Acid_7787"/>
<name>Q01NT5_SOLUE</name>
<protein>
    <submittedName>
        <fullName evidence="2">Uncharacterized protein</fullName>
    </submittedName>
</protein>
<dbReference type="HOGENOM" id="CLU_1151200_0_0_0"/>
<dbReference type="InParanoid" id="Q01NT5"/>